<dbReference type="Proteomes" id="UP001138921">
    <property type="component" value="Unassembled WGS sequence"/>
</dbReference>
<sequence>MAAEKPDRKEHEFMVAAVEPAKDDTLDGVAVTLVDARGGRVRLHMDTDMAEILRERISAALSKTVGP</sequence>
<dbReference type="EMBL" id="JAFLWW010000006">
    <property type="protein sequence ID" value="MBT1158097.1"/>
    <property type="molecule type" value="Genomic_DNA"/>
</dbReference>
<protein>
    <submittedName>
        <fullName evidence="1">Uncharacterized protein</fullName>
    </submittedName>
</protein>
<proteinExistence type="predicted"/>
<dbReference type="AlphaFoldDB" id="A0A9X1AE21"/>
<name>A0A9X1AE21_9HYPH</name>
<accession>A0A9X1AE21</accession>
<reference evidence="1" key="2">
    <citation type="submission" date="2021-03" db="EMBL/GenBank/DDBJ databases">
        <authorList>
            <person name="Artuso I."/>
            <person name="Turrini P."/>
            <person name="Pirolo M."/>
            <person name="Lugli G.A."/>
            <person name="Ventura M."/>
            <person name="Visca P."/>
        </authorList>
    </citation>
    <scope>NUCLEOTIDE SEQUENCE</scope>
    <source>
        <strain evidence="1">LMG 26462</strain>
    </source>
</reference>
<evidence type="ECO:0000313" key="1">
    <source>
        <dbReference type="EMBL" id="MBT1158097.1"/>
    </source>
</evidence>
<dbReference type="RefSeq" id="WP_214392022.1">
    <property type="nucleotide sequence ID" value="NZ_JAFLWW010000006.1"/>
</dbReference>
<evidence type="ECO:0000313" key="2">
    <source>
        <dbReference type="Proteomes" id="UP001138921"/>
    </source>
</evidence>
<keyword evidence="2" id="KW-1185">Reference proteome</keyword>
<organism evidence="1 2">
    <name type="scientific">Aminobacter anthyllidis</name>
    <dbReference type="NCBI Taxonomy" id="1035067"/>
    <lineage>
        <taxon>Bacteria</taxon>
        <taxon>Pseudomonadati</taxon>
        <taxon>Pseudomonadota</taxon>
        <taxon>Alphaproteobacteria</taxon>
        <taxon>Hyphomicrobiales</taxon>
        <taxon>Phyllobacteriaceae</taxon>
        <taxon>Aminobacter</taxon>
    </lineage>
</organism>
<gene>
    <name evidence="1" type="ORF">J1C56_21085</name>
</gene>
<reference evidence="1" key="1">
    <citation type="journal article" date="2021" name="Microorganisms">
        <title>Phylogenomic Reconstruction and Metabolic Potential of the Genus Aminobacter.</title>
        <authorList>
            <person name="Artuso I."/>
            <person name="Turrini P."/>
            <person name="Pirolo M."/>
            <person name="Lugli G.A."/>
            <person name="Ventura M."/>
            <person name="Visca P."/>
        </authorList>
    </citation>
    <scope>NUCLEOTIDE SEQUENCE</scope>
    <source>
        <strain evidence="1">LMG 26462</strain>
    </source>
</reference>
<comment type="caution">
    <text evidence="1">The sequence shown here is derived from an EMBL/GenBank/DDBJ whole genome shotgun (WGS) entry which is preliminary data.</text>
</comment>